<evidence type="ECO:0000313" key="2">
    <source>
        <dbReference type="EMBL" id="GAW97202.1"/>
    </source>
</evidence>
<reference evidence="2 3" key="1">
    <citation type="submission" date="2017-06" db="EMBL/GenBank/DDBJ databases">
        <title>Whole Genome Sequences of Colwellia marinimaniae MTCD1.</title>
        <authorList>
            <person name="Kusumoto H."/>
            <person name="Inoue M."/>
            <person name="Tanikawa K."/>
            <person name="Maeji H."/>
            <person name="Cameron J.H."/>
            <person name="Bartlett D.H."/>
        </authorList>
    </citation>
    <scope>NUCLEOTIDE SEQUENCE [LARGE SCALE GENOMIC DNA]</scope>
    <source>
        <strain evidence="2 3">MTCD1</strain>
    </source>
</reference>
<gene>
    <name evidence="2" type="ORF">MTCD1_02828</name>
</gene>
<sequence>MHRTMPKIIRKTMRKTINIALITLLAGFTGVSFAEAESKEQVADKYNVELPGKHELAFRSRYQSTHDDWWQDANAFTTRVKLTSSFTLDDNEQWQLLLQPNYVFVHNDNYNSISQFNRKSVIPDTQGGSLSQGYLAFSSNNNWQIKAGRQSLSYDNERMVGALEYWQTPQSFDAISAQYNDQMNWHIQYAYVDKVQRIFGRHADKELPADDPRNGYLTNRPTSEWGEHQLKGHFINMGYKTENNWQLVVYNYLIDNRDQASFSSNTVGIRIADEFKPNSIKYRYNAEFAWQEDAYNNTDNYQAWYNLVAASIQYKSHIFQLSQETFSQDQGIGFKSSLGTNHKFQGWADVFTSYSGQKGLRDTFFTYRGRHKKLRWRFVYHDFNTYGTGQEIGYEFDFELAYRLTRKWQIKAVYADYRSKDTWTAEYLAANFDLSTWFISVSYNI</sequence>
<accession>A0ABQ0MXU5</accession>
<feature type="chain" id="PRO_5047286632" description="Alginate export domain-containing protein" evidence="1">
    <location>
        <begin position="35"/>
        <end position="445"/>
    </location>
</feature>
<proteinExistence type="predicted"/>
<evidence type="ECO:0000313" key="3">
    <source>
        <dbReference type="Proteomes" id="UP000197068"/>
    </source>
</evidence>
<organism evidence="2 3">
    <name type="scientific">Colwellia marinimaniae</name>
    <dbReference type="NCBI Taxonomy" id="1513592"/>
    <lineage>
        <taxon>Bacteria</taxon>
        <taxon>Pseudomonadati</taxon>
        <taxon>Pseudomonadota</taxon>
        <taxon>Gammaproteobacteria</taxon>
        <taxon>Alteromonadales</taxon>
        <taxon>Colwelliaceae</taxon>
        <taxon>Colwellia</taxon>
    </lineage>
</organism>
<comment type="caution">
    <text evidence="2">The sequence shown here is derived from an EMBL/GenBank/DDBJ whole genome shotgun (WGS) entry which is preliminary data.</text>
</comment>
<dbReference type="EMBL" id="BDQM01000027">
    <property type="protein sequence ID" value="GAW97202.1"/>
    <property type="molecule type" value="Genomic_DNA"/>
</dbReference>
<dbReference type="Proteomes" id="UP000197068">
    <property type="component" value="Unassembled WGS sequence"/>
</dbReference>
<evidence type="ECO:0000256" key="1">
    <source>
        <dbReference type="SAM" id="SignalP"/>
    </source>
</evidence>
<feature type="signal peptide" evidence="1">
    <location>
        <begin position="1"/>
        <end position="34"/>
    </location>
</feature>
<dbReference type="RefSeq" id="WP_057183283.1">
    <property type="nucleotide sequence ID" value="NZ_BDQM01000027.1"/>
</dbReference>
<keyword evidence="1" id="KW-0732">Signal</keyword>
<evidence type="ECO:0008006" key="4">
    <source>
        <dbReference type="Google" id="ProtNLM"/>
    </source>
</evidence>
<keyword evidence="3" id="KW-1185">Reference proteome</keyword>
<protein>
    <recommendedName>
        <fullName evidence="4">Alginate export domain-containing protein</fullName>
    </recommendedName>
</protein>
<name>A0ABQ0MXU5_9GAMM</name>